<evidence type="ECO:0000313" key="2">
    <source>
        <dbReference type="EMBL" id="CCO15432.1"/>
    </source>
</evidence>
<feature type="region of interest" description="Disordered" evidence="1">
    <location>
        <begin position="1"/>
        <end position="64"/>
    </location>
</feature>
<gene>
    <name evidence="2" type="ORF">Bathy03g01510</name>
</gene>
<proteinExistence type="predicted"/>
<evidence type="ECO:0000256" key="1">
    <source>
        <dbReference type="SAM" id="MobiDB-lite"/>
    </source>
</evidence>
<dbReference type="STRING" id="41875.K8EBW7"/>
<name>K8EBW7_9CHLO</name>
<dbReference type="EMBL" id="FO082276">
    <property type="protein sequence ID" value="CCO15432.1"/>
    <property type="molecule type" value="Genomic_DNA"/>
</dbReference>
<accession>K8EBW7</accession>
<evidence type="ECO:0008006" key="4">
    <source>
        <dbReference type="Google" id="ProtNLM"/>
    </source>
</evidence>
<organism evidence="2 3">
    <name type="scientific">Bathycoccus prasinos</name>
    <dbReference type="NCBI Taxonomy" id="41875"/>
    <lineage>
        <taxon>Eukaryota</taxon>
        <taxon>Viridiplantae</taxon>
        <taxon>Chlorophyta</taxon>
        <taxon>Mamiellophyceae</taxon>
        <taxon>Mamiellales</taxon>
        <taxon>Bathycoccaceae</taxon>
        <taxon>Bathycoccus</taxon>
    </lineage>
</organism>
<dbReference type="AlphaFoldDB" id="K8EBW7"/>
<sequence length="299" mass="32842">MCVTKSNARTGTTSAATFDRRRSKAPPLRRRMMRIAAKKKKEEDEMESAEESIKAPSIPSVADSQDEDVDSCAFVLCSIDNERFEDRSVMSISIQSIPGLMRVISWLLEGLDLEIWNAKITTDTDGFVKMDFEIVEKTYDDAFVKLTDPEAVKERLEDYLNFCVRKGQGEKAFGVKTRRGVCVDNESSKGTTIATVVVNTSPVKTLLPISSAVTALKLKIDSAVLVGGESDGECFVDCKKWRFELVNAESGKKLTSQEANALMYTLTLLIQSATNVTGQGKSSSAAARDIGEPEQVPPF</sequence>
<feature type="compositionally biased region" description="Polar residues" evidence="1">
    <location>
        <begin position="1"/>
        <end position="16"/>
    </location>
</feature>
<protein>
    <recommendedName>
        <fullName evidence="4">ACT domain-containing protein</fullName>
    </recommendedName>
</protein>
<feature type="region of interest" description="Disordered" evidence="1">
    <location>
        <begin position="279"/>
        <end position="299"/>
    </location>
</feature>
<reference evidence="2 3" key="1">
    <citation type="submission" date="2011-10" db="EMBL/GenBank/DDBJ databases">
        <authorList>
            <person name="Genoscope - CEA"/>
        </authorList>
    </citation>
    <scope>NUCLEOTIDE SEQUENCE [LARGE SCALE GENOMIC DNA]</scope>
    <source>
        <strain evidence="2 3">RCC 1105</strain>
    </source>
</reference>
<evidence type="ECO:0000313" key="3">
    <source>
        <dbReference type="Proteomes" id="UP000198341"/>
    </source>
</evidence>
<dbReference type="eggNOG" id="ENOG502SVBR">
    <property type="taxonomic scope" value="Eukaryota"/>
</dbReference>
<dbReference type="Proteomes" id="UP000198341">
    <property type="component" value="Chromosome 3"/>
</dbReference>
<dbReference type="KEGG" id="bpg:Bathy03g01510"/>
<keyword evidence="3" id="KW-1185">Reference proteome</keyword>
<dbReference type="RefSeq" id="XP_007513995.1">
    <property type="nucleotide sequence ID" value="XM_007513933.1"/>
</dbReference>
<dbReference type="GeneID" id="19016689"/>
<feature type="compositionally biased region" description="Basic residues" evidence="1">
    <location>
        <begin position="21"/>
        <end position="39"/>
    </location>
</feature>
<dbReference type="OrthoDB" id="498505at2759"/>